<dbReference type="Gene3D" id="2.130.10.10">
    <property type="entry name" value="YVTN repeat-like/Quinoprotein amine dehydrogenase"/>
    <property type="match status" value="1"/>
</dbReference>
<organism evidence="3 4">
    <name type="scientific">Chryseobacterium populi</name>
    <dbReference type="NCBI Taxonomy" id="1144316"/>
    <lineage>
        <taxon>Bacteria</taxon>
        <taxon>Pseudomonadati</taxon>
        <taxon>Bacteroidota</taxon>
        <taxon>Flavobacteriia</taxon>
        <taxon>Flavobacteriales</taxon>
        <taxon>Weeksellaceae</taxon>
        <taxon>Chryseobacterium group</taxon>
        <taxon>Chryseobacterium</taxon>
    </lineage>
</organism>
<dbReference type="NCBIfam" id="TIGR04183">
    <property type="entry name" value="Por_Secre_tail"/>
    <property type="match status" value="1"/>
</dbReference>
<protein>
    <submittedName>
        <fullName evidence="3">Por secretion system C-terminal sorting domain containing protein</fullName>
    </submittedName>
</protein>
<dbReference type="InterPro" id="IPR015943">
    <property type="entry name" value="WD40/YVTN_repeat-like_dom_sf"/>
</dbReference>
<comment type="caution">
    <text evidence="3">The sequence shown here is derived from an EMBL/GenBank/DDBJ whole genome shotgun (WGS) entry which is preliminary data.</text>
</comment>
<dbReference type="SUPFAM" id="SSF63825">
    <property type="entry name" value="YWTD domain"/>
    <property type="match status" value="1"/>
</dbReference>
<dbReference type="PATRIC" id="fig|1144316.3.peg.2992"/>
<evidence type="ECO:0000259" key="2">
    <source>
        <dbReference type="Pfam" id="PF18962"/>
    </source>
</evidence>
<sequence>MNLTLKKIFWGIFFISIKLYSQEFYVNSILGTNTNKVYRLDISNTNQIDEPFCPPINGTFSETYTDIAIDGSNNIYYVTASGRLYRKNSSNSTCDFLGDFTLTNGSITSLTSDSGKYIYGTGSPNKLYRYDTTSGIFTDMGNLPVGQYIAGDLFFYDRRLFVSTLTGILEINMVTPSLSCPYMALGFSDVYAAFSINYGSYSKAYIIRTSFGGNSTLFELDMVNKQVGPPIRTYNYQINGAASIYSLISINSTCTPTPLAVQETGTSDTYFNVVNPVKNTIICNTNIDSRQIVSIHLFDSSGRLIKDFSKQSNLEKLDVSGLSDGIYLLTLSTKKGETYTKKIIINS</sequence>
<evidence type="ECO:0000313" key="4">
    <source>
        <dbReference type="Proteomes" id="UP000007509"/>
    </source>
</evidence>
<proteinExistence type="predicted"/>
<dbReference type="AlphaFoldDB" id="J2JQ71"/>
<reference evidence="3 4" key="1">
    <citation type="journal article" date="2012" name="J. Bacteriol.">
        <title>Twenty-one genome sequences from Pseudomonas species and 19 genome sequences from diverse bacteria isolated from the rhizosphere and endosphere of Populus deltoides.</title>
        <authorList>
            <person name="Brown S.D."/>
            <person name="Utturkar S.M."/>
            <person name="Klingeman D.M."/>
            <person name="Johnson C.M."/>
            <person name="Martin S.L."/>
            <person name="Land M.L."/>
            <person name="Lu T.Y."/>
            <person name="Schadt C.W."/>
            <person name="Doktycz M.J."/>
            <person name="Pelletier D.A."/>
        </authorList>
    </citation>
    <scope>NUCLEOTIDE SEQUENCE [LARGE SCALE GENOMIC DNA]</scope>
    <source>
        <strain evidence="3 4">CF314</strain>
    </source>
</reference>
<evidence type="ECO:0000313" key="3">
    <source>
        <dbReference type="EMBL" id="EJL69965.1"/>
    </source>
</evidence>
<accession>J2JQ71</accession>
<keyword evidence="4" id="KW-1185">Reference proteome</keyword>
<dbReference type="RefSeq" id="WP_007844980.1">
    <property type="nucleotide sequence ID" value="NZ_AKJY01000063.1"/>
</dbReference>
<keyword evidence="1" id="KW-0732">Signal</keyword>
<dbReference type="InterPro" id="IPR026444">
    <property type="entry name" value="Secre_tail"/>
</dbReference>
<evidence type="ECO:0000256" key="1">
    <source>
        <dbReference type="ARBA" id="ARBA00022729"/>
    </source>
</evidence>
<dbReference type="Pfam" id="PF18962">
    <property type="entry name" value="Por_Secre_tail"/>
    <property type="match status" value="1"/>
</dbReference>
<dbReference type="OrthoDB" id="1243009at2"/>
<dbReference type="Proteomes" id="UP000007509">
    <property type="component" value="Unassembled WGS sequence"/>
</dbReference>
<gene>
    <name evidence="3" type="ORF">PMI13_02972</name>
</gene>
<dbReference type="EMBL" id="AKJY01000063">
    <property type="protein sequence ID" value="EJL69965.1"/>
    <property type="molecule type" value="Genomic_DNA"/>
</dbReference>
<name>J2JQ71_9FLAO</name>
<feature type="domain" description="Secretion system C-terminal sorting" evidence="2">
    <location>
        <begin position="275"/>
        <end position="345"/>
    </location>
</feature>